<reference evidence="3" key="1">
    <citation type="submission" date="2018-07" db="EMBL/GenBank/DDBJ databases">
        <authorList>
            <person name="Zhao J."/>
        </authorList>
    </citation>
    <scope>NUCLEOTIDE SEQUENCE [LARGE SCALE GENOMIC DNA]</scope>
    <source>
        <strain evidence="3">GSSD-12</strain>
    </source>
</reference>
<gene>
    <name evidence="2" type="ORF">DVK44_17555</name>
</gene>
<dbReference type="AlphaFoldDB" id="A0A345HR51"/>
<feature type="region of interest" description="Disordered" evidence="1">
    <location>
        <begin position="136"/>
        <end position="168"/>
    </location>
</feature>
<dbReference type="Proteomes" id="UP000253868">
    <property type="component" value="Chromosome"/>
</dbReference>
<keyword evidence="3" id="KW-1185">Reference proteome</keyword>
<feature type="compositionally biased region" description="Basic and acidic residues" evidence="1">
    <location>
        <begin position="150"/>
        <end position="168"/>
    </location>
</feature>
<accession>A0A345HR51</accession>
<protein>
    <submittedName>
        <fullName evidence="2">Uncharacterized protein</fullName>
    </submittedName>
</protein>
<proteinExistence type="predicted"/>
<evidence type="ECO:0000256" key="1">
    <source>
        <dbReference type="SAM" id="MobiDB-lite"/>
    </source>
</evidence>
<dbReference type="EMBL" id="CP031194">
    <property type="protein sequence ID" value="AXG79175.1"/>
    <property type="molecule type" value="Genomic_DNA"/>
</dbReference>
<sequence length="168" mass="18170">MVHGRQRVVQSTLRITAVGAGEGPAAEDQRGCLRTADLLRDLEPQIHVSLRPLAVTQVQGEQTSRECGHLRHMREQRVPQLSGLLLGPQRHDQVDVAVCHWHQRGGGKGLVGAAVGGADGSQLGHGLSVHRATGRVAHPGLGIRRKPRESRRQAGESTEVERTSEHSI</sequence>
<dbReference type="KEGG" id="spad:DVK44_17555"/>
<name>A0A345HR51_9ACTN</name>
<organism evidence="2 3">
    <name type="scientific">Streptomyces paludis</name>
    <dbReference type="NCBI Taxonomy" id="2282738"/>
    <lineage>
        <taxon>Bacteria</taxon>
        <taxon>Bacillati</taxon>
        <taxon>Actinomycetota</taxon>
        <taxon>Actinomycetes</taxon>
        <taxon>Kitasatosporales</taxon>
        <taxon>Streptomycetaceae</taxon>
        <taxon>Streptomyces</taxon>
    </lineage>
</organism>
<evidence type="ECO:0000313" key="3">
    <source>
        <dbReference type="Proteomes" id="UP000253868"/>
    </source>
</evidence>
<evidence type="ECO:0000313" key="2">
    <source>
        <dbReference type="EMBL" id="AXG79175.1"/>
    </source>
</evidence>